<evidence type="ECO:0000256" key="5">
    <source>
        <dbReference type="ARBA" id="ARBA00023004"/>
    </source>
</evidence>
<dbReference type="InterPro" id="IPR050196">
    <property type="entry name" value="Cytochrome_P450_Monoox"/>
</dbReference>
<keyword evidence="9" id="KW-0812">Transmembrane</keyword>
<proteinExistence type="inferred from homology"/>
<sequence>MSTLFHLLGEQPSTAIEFEVSASLDFDDLQDLVASHFAIVEPRGVGFVSDDQFLTSVADVLAADGPIAISIDGGAVREIPGPKGLPYLGNFTQIYPDHLGNHQRLFETYGKLFAVTTFGTTWNYTNDPNLTNIFFTESEFFTKGVIDGHPLHAFNLGDAGIFFGSTDTESWRANHKFFPPALGPKAVKHYAPKLQDTIEDAFSVFDQLDKDGEAWNVFPYMLKLTSQAIVKLVLGMQVRHFASPDTPLDEIVSMIIEILMLARKVNRYGSWYGSLPFGDPQKLRNVTKMIRERLDKKMEEVENAKVGAKELELQDAALEADNLIDFAVRARDSKGNRLSKDHASLGVTVIAGAGFSTTAALLSWLIYGLVFYEGMQDRILQELVDNDWNEDTVATPELTHNLKFLDKYIKETQRRHNGSFQPGRTAKTDLILPGGYKMKKDSLVILALHHLHTNSKQWDSPLRFDPDRWDTEEVKNRTAGSFQPFGSGARGCIGFNLALEEVKIFLPKLVYRYKFTLAKMDEAVQYDPNQVVIKPDNLYVRAERRVRWPAKSE</sequence>
<dbReference type="GO" id="GO:0016705">
    <property type="term" value="F:oxidoreductase activity, acting on paired donors, with incorporation or reduction of molecular oxygen"/>
    <property type="evidence" value="ECO:0007669"/>
    <property type="project" value="InterPro"/>
</dbReference>
<dbReference type="SUPFAM" id="SSF48264">
    <property type="entry name" value="Cytochrome P450"/>
    <property type="match status" value="1"/>
</dbReference>
<keyword evidence="11" id="KW-1185">Reference proteome</keyword>
<dbReference type="Proteomes" id="UP000191004">
    <property type="component" value="Unassembled WGS sequence"/>
</dbReference>
<dbReference type="FunFam" id="1.10.630.10:FF:000090">
    <property type="entry name" value="Cytochrome P450 monooxygenase"/>
    <property type="match status" value="1"/>
</dbReference>
<keyword evidence="9" id="KW-0472">Membrane</keyword>
<dbReference type="PRINTS" id="PR00385">
    <property type="entry name" value="P450"/>
</dbReference>
<evidence type="ECO:0000256" key="9">
    <source>
        <dbReference type="SAM" id="Phobius"/>
    </source>
</evidence>
<dbReference type="PROSITE" id="PS00086">
    <property type="entry name" value="CYTOCHROME_P450"/>
    <property type="match status" value="1"/>
</dbReference>
<evidence type="ECO:0000313" key="11">
    <source>
        <dbReference type="Proteomes" id="UP000191004"/>
    </source>
</evidence>
<dbReference type="GO" id="GO:0005506">
    <property type="term" value="F:iron ion binding"/>
    <property type="evidence" value="ECO:0007669"/>
    <property type="project" value="InterPro"/>
</dbReference>
<dbReference type="AlphaFoldDB" id="A0A1T3CTM8"/>
<comment type="caution">
    <text evidence="10">The sequence shown here is derived from an EMBL/GenBank/DDBJ whole genome shotgun (WGS) entry which is preliminary data.</text>
</comment>
<dbReference type="CDD" id="cd00302">
    <property type="entry name" value="cytochrome_P450"/>
    <property type="match status" value="1"/>
</dbReference>
<keyword evidence="2 7" id="KW-0349">Heme</keyword>
<evidence type="ECO:0000313" key="10">
    <source>
        <dbReference type="EMBL" id="OPB44461.1"/>
    </source>
</evidence>
<keyword evidence="6 8" id="KW-0503">Monooxygenase</keyword>
<dbReference type="InterPro" id="IPR001128">
    <property type="entry name" value="Cyt_P450"/>
</dbReference>
<organism evidence="10 11">
    <name type="scientific">Trichoderma guizhouense</name>
    <dbReference type="NCBI Taxonomy" id="1491466"/>
    <lineage>
        <taxon>Eukaryota</taxon>
        <taxon>Fungi</taxon>
        <taxon>Dikarya</taxon>
        <taxon>Ascomycota</taxon>
        <taxon>Pezizomycotina</taxon>
        <taxon>Sordariomycetes</taxon>
        <taxon>Hypocreomycetidae</taxon>
        <taxon>Hypocreales</taxon>
        <taxon>Hypocreaceae</taxon>
        <taxon>Trichoderma</taxon>
    </lineage>
</organism>
<evidence type="ECO:0000256" key="1">
    <source>
        <dbReference type="ARBA" id="ARBA00010617"/>
    </source>
</evidence>
<evidence type="ECO:0000256" key="7">
    <source>
        <dbReference type="PIRSR" id="PIRSR602401-1"/>
    </source>
</evidence>
<dbReference type="EMBL" id="LVVK01000007">
    <property type="protein sequence ID" value="OPB44461.1"/>
    <property type="molecule type" value="Genomic_DNA"/>
</dbReference>
<dbReference type="Gene3D" id="1.10.630.10">
    <property type="entry name" value="Cytochrome P450"/>
    <property type="match status" value="1"/>
</dbReference>
<keyword evidence="3 7" id="KW-0479">Metal-binding</keyword>
<dbReference type="GO" id="GO:0020037">
    <property type="term" value="F:heme binding"/>
    <property type="evidence" value="ECO:0007669"/>
    <property type="project" value="InterPro"/>
</dbReference>
<dbReference type="PANTHER" id="PTHR24291">
    <property type="entry name" value="CYTOCHROME P450 FAMILY 4"/>
    <property type="match status" value="1"/>
</dbReference>
<feature type="transmembrane region" description="Helical" evidence="9">
    <location>
        <begin position="345"/>
        <end position="372"/>
    </location>
</feature>
<evidence type="ECO:0000256" key="4">
    <source>
        <dbReference type="ARBA" id="ARBA00023002"/>
    </source>
</evidence>
<protein>
    <submittedName>
        <fullName evidence="10">Cytochrome P450</fullName>
    </submittedName>
</protein>
<dbReference type="PANTHER" id="PTHR24291:SF50">
    <property type="entry name" value="BIFUNCTIONAL ALBAFLAVENONE MONOOXYGENASE_TERPENE SYNTHASE"/>
    <property type="match status" value="1"/>
</dbReference>
<accession>A0A1T3CTM8</accession>
<dbReference type="InterPro" id="IPR036396">
    <property type="entry name" value="Cyt_P450_sf"/>
</dbReference>
<keyword evidence="5 7" id="KW-0408">Iron</keyword>
<evidence type="ECO:0000256" key="2">
    <source>
        <dbReference type="ARBA" id="ARBA00022617"/>
    </source>
</evidence>
<keyword evidence="4 8" id="KW-0560">Oxidoreductase</keyword>
<dbReference type="InterPro" id="IPR002401">
    <property type="entry name" value="Cyt_P450_E_grp-I"/>
</dbReference>
<comment type="cofactor">
    <cofactor evidence="7">
        <name>heme</name>
        <dbReference type="ChEBI" id="CHEBI:30413"/>
    </cofactor>
</comment>
<evidence type="ECO:0000256" key="6">
    <source>
        <dbReference type="ARBA" id="ARBA00023033"/>
    </source>
</evidence>
<name>A0A1T3CTM8_9HYPO</name>
<dbReference type="PRINTS" id="PR00463">
    <property type="entry name" value="EP450I"/>
</dbReference>
<dbReference type="Pfam" id="PF00067">
    <property type="entry name" value="p450"/>
    <property type="match status" value="1"/>
</dbReference>
<evidence type="ECO:0000256" key="8">
    <source>
        <dbReference type="RuleBase" id="RU000461"/>
    </source>
</evidence>
<dbReference type="InterPro" id="IPR017972">
    <property type="entry name" value="Cyt_P450_CS"/>
</dbReference>
<reference evidence="10 11" key="1">
    <citation type="submission" date="2016-04" db="EMBL/GenBank/DDBJ databases">
        <title>Multiple horizontal gene transfer events from other fungi enriched the ability of the initially mycotrophic fungus Trichoderma (Ascomycota) to feed on dead plant biomass.</title>
        <authorList>
            <person name="Atanasova L."/>
            <person name="Chenthamara K."/>
            <person name="Zhang J."/>
            <person name="Grujic M."/>
            <person name="Henrissat B."/>
            <person name="Kuo A."/>
            <person name="Aertz A."/>
            <person name="Salamov A."/>
            <person name="Lipzen A."/>
            <person name="Labutti K."/>
            <person name="Barry K."/>
            <person name="Miao Y."/>
            <person name="Rahimi M.J."/>
            <person name="Shen Q."/>
            <person name="Grigoriev I.V."/>
            <person name="Kubicek C.P."/>
            <person name="Druzhinina I.S."/>
        </authorList>
    </citation>
    <scope>NUCLEOTIDE SEQUENCE [LARGE SCALE GENOMIC DNA]</scope>
    <source>
        <strain evidence="10 11">NJAU 4742</strain>
    </source>
</reference>
<dbReference type="OrthoDB" id="1470350at2759"/>
<comment type="similarity">
    <text evidence="1 8">Belongs to the cytochrome P450 family.</text>
</comment>
<keyword evidence="9" id="KW-1133">Transmembrane helix</keyword>
<dbReference type="GO" id="GO:0004497">
    <property type="term" value="F:monooxygenase activity"/>
    <property type="evidence" value="ECO:0007669"/>
    <property type="project" value="UniProtKB-KW"/>
</dbReference>
<evidence type="ECO:0000256" key="3">
    <source>
        <dbReference type="ARBA" id="ARBA00022723"/>
    </source>
</evidence>
<feature type="binding site" description="axial binding residue" evidence="7">
    <location>
        <position position="492"/>
    </location>
    <ligand>
        <name>heme</name>
        <dbReference type="ChEBI" id="CHEBI:30413"/>
    </ligand>
    <ligandPart>
        <name>Fe</name>
        <dbReference type="ChEBI" id="CHEBI:18248"/>
    </ligandPart>
</feature>
<gene>
    <name evidence="10" type="ORF">A0O28_0027800</name>
</gene>